<organism evidence="7 8">
    <name type="scientific">Echinococcus multilocularis</name>
    <name type="common">Fox tapeworm</name>
    <dbReference type="NCBI Taxonomy" id="6211"/>
    <lineage>
        <taxon>Eukaryota</taxon>
        <taxon>Metazoa</taxon>
        <taxon>Spiralia</taxon>
        <taxon>Lophotrochozoa</taxon>
        <taxon>Platyhelminthes</taxon>
        <taxon>Cestoda</taxon>
        <taxon>Eucestoda</taxon>
        <taxon>Cyclophyllidea</taxon>
        <taxon>Taeniidae</taxon>
        <taxon>Echinococcus</taxon>
    </lineage>
</organism>
<feature type="domain" description="Cyclin N-terminal" evidence="5">
    <location>
        <begin position="668"/>
        <end position="777"/>
    </location>
</feature>
<evidence type="ECO:0000256" key="4">
    <source>
        <dbReference type="SAM" id="MobiDB-lite"/>
    </source>
</evidence>
<feature type="domain" description="Cyclin N-terminal" evidence="5">
    <location>
        <begin position="74"/>
        <end position="180"/>
    </location>
</feature>
<dbReference type="EMBL" id="LN902848">
    <property type="protein sequence ID" value="CDS43450.1"/>
    <property type="molecule type" value="Genomic_DNA"/>
</dbReference>
<proteinExistence type="predicted"/>
<dbReference type="InterPro" id="IPR004367">
    <property type="entry name" value="Cyclin_C-dom"/>
</dbReference>
<feature type="domain" description="Cyclin C-terminal" evidence="6">
    <location>
        <begin position="183"/>
        <end position="252"/>
    </location>
</feature>
<keyword evidence="8" id="KW-1185">Reference proteome</keyword>
<evidence type="ECO:0000313" key="7">
    <source>
        <dbReference type="EMBL" id="CDS43450.1"/>
    </source>
</evidence>
<dbReference type="PANTHER" id="PTHR10177">
    <property type="entry name" value="CYCLINS"/>
    <property type="match status" value="1"/>
</dbReference>
<gene>
    <name evidence="7" type="ORF">EmuJ_001121500</name>
</gene>
<feature type="domain" description="Cyclin C-terminal" evidence="6">
    <location>
        <begin position="781"/>
        <end position="894"/>
    </location>
</feature>
<keyword evidence="1" id="KW-0132">Cell division</keyword>
<dbReference type="InterPro" id="IPR048258">
    <property type="entry name" value="Cyclins_cyclin-box"/>
</dbReference>
<dbReference type="eggNOG" id="KOG0653">
    <property type="taxonomic scope" value="Eukaryota"/>
</dbReference>
<dbReference type="InterPro" id="IPR006671">
    <property type="entry name" value="Cyclin_N"/>
</dbReference>
<dbReference type="SUPFAM" id="SSF47954">
    <property type="entry name" value="Cyclin-like"/>
    <property type="match status" value="2"/>
</dbReference>
<dbReference type="Pfam" id="PF02984">
    <property type="entry name" value="Cyclin_C"/>
    <property type="match status" value="2"/>
</dbReference>
<dbReference type="InterPro" id="IPR036915">
    <property type="entry name" value="Cyclin-like_sf"/>
</dbReference>
<feature type="compositionally biased region" description="Polar residues" evidence="4">
    <location>
        <begin position="503"/>
        <end position="518"/>
    </location>
</feature>
<dbReference type="Pfam" id="PF00134">
    <property type="entry name" value="Cyclin_N"/>
    <property type="match status" value="2"/>
</dbReference>
<feature type="compositionally biased region" description="Basic and acidic residues" evidence="4">
    <location>
        <begin position="490"/>
        <end position="502"/>
    </location>
</feature>
<dbReference type="GO" id="GO:0051301">
    <property type="term" value="P:cell division"/>
    <property type="evidence" value="ECO:0007669"/>
    <property type="project" value="UniProtKB-KW"/>
</dbReference>
<dbReference type="InterPro" id="IPR039361">
    <property type="entry name" value="Cyclin"/>
</dbReference>
<keyword evidence="3" id="KW-0131">Cell cycle</keyword>
<dbReference type="PROSITE" id="PS00292">
    <property type="entry name" value="CYCLINS"/>
    <property type="match status" value="1"/>
</dbReference>
<dbReference type="OrthoDB" id="6267924at2759"/>
<accession>A0A068YJK1</accession>
<evidence type="ECO:0000259" key="5">
    <source>
        <dbReference type="Pfam" id="PF00134"/>
    </source>
</evidence>
<evidence type="ECO:0000256" key="1">
    <source>
        <dbReference type="ARBA" id="ARBA00022618"/>
    </source>
</evidence>
<keyword evidence="2" id="KW-0195">Cyclin</keyword>
<name>A0A068YJK1_ECHMU</name>
<sequence length="947" mass="107603">MASSSSFFIEIVRENPIRKQNRTAKGKTEVSTCENLLYEYIEGESGTEECSSLDVQRDNELTRKYSVTFPFDCGVTTFHRAIIVDWMTMLQAYLKIDTKGLHMAVWLMDHYPWRENATMGNYVVTALAALMVGDRITTTRNEDGYDTMRRDLVAFSDNRYCVELIVENETSMLNLFCCDLPLPTPHTFLKRCIQAMDDVAQIFDLQRAAALCLYCFDLGLLNCKLVQYSASLKCSAVVLLLRRLIKGSCICSREETNDPCNCCQFHQLCEWTEELKQTMDQEWDEELYFVSDIYAGLLKEAKCFNNHCKTKMIKGCAPAFEAAYIKHNKRVYMNIPISGILKIADVNNKVNRECDISKLNRNMGSIDIENAVGGICNGLAYDKSISFSRTKGETPFFIHLPVNVGVYGERESMLQPIAGQIVVRAELRSADLFITSHAHLDTSLGNPQKCSTSLRQMANGKNKRCDEEAENTESMIRCLMDCQGKNPSTSRDHCEASPKEGECSTNPPIGQPANPSNQINPFESMLGCHTSQTAYPINGKNLSKNNRPFQDSLMFIADIIRSVTNPSGREYIAEIDRAAFCSHIKQPQNYGLGFYLRRANQPEIENSEMVPPNERAQAEIVSRWKATCDHRHVLCDEYSASSGFSRWRLEHDMEKDTELMRAYVCTPTPNSSITASLRATIFDWMTSLQELMLIQSQSLHMAAWFVDHSEWCEEPKLGAYVLRALAAFMIGDIAIASRTEDEWNNMRHDLIVFSEHNYSLEQVIREEKAITDNLSRDLPYPTPHNFLLPLMMISDDRNPPPEFNWGIPLCLYCLDLGLLSDKLAQYSAKFKCAAVVLLFRRIERSFCQCSTEELSNPSNPCKYHRLSEMTELLCEIQAREPNANLRSVSDIYAKLLREAQDFVMRGVQAEVECAPSRFEAASHKHNKAAYFFVSTAGTIHTIKFDKL</sequence>
<evidence type="ECO:0000256" key="2">
    <source>
        <dbReference type="ARBA" id="ARBA00023127"/>
    </source>
</evidence>
<feature type="region of interest" description="Disordered" evidence="4">
    <location>
        <begin position="489"/>
        <end position="518"/>
    </location>
</feature>
<protein>
    <submittedName>
        <fullName evidence="7">Cyclins</fullName>
    </submittedName>
</protein>
<dbReference type="Gene3D" id="1.10.472.10">
    <property type="entry name" value="Cyclin-like"/>
    <property type="match status" value="4"/>
</dbReference>
<reference evidence="7" key="1">
    <citation type="journal article" date="2013" name="Nature">
        <title>The genomes of four tapeworm species reveal adaptations to parasitism.</title>
        <authorList>
            <person name="Tsai I.J."/>
            <person name="Zarowiecki M."/>
            <person name="Holroyd N."/>
            <person name="Garciarrubio A."/>
            <person name="Sanchez-Flores A."/>
            <person name="Brooks K.L."/>
            <person name="Tracey A."/>
            <person name="Bobes R.J."/>
            <person name="Fragoso G."/>
            <person name="Sciutto E."/>
            <person name="Aslett M."/>
            <person name="Beasley H."/>
            <person name="Bennett H.M."/>
            <person name="Cai J."/>
            <person name="Camicia F."/>
            <person name="Clark R."/>
            <person name="Cucher M."/>
            <person name="De Silva N."/>
            <person name="Day T.A."/>
            <person name="Deplazes P."/>
            <person name="Estrada K."/>
            <person name="Fernandez C."/>
            <person name="Holland P.W."/>
            <person name="Hou J."/>
            <person name="Hu S."/>
            <person name="Huckvale T."/>
            <person name="Hung S.S."/>
            <person name="Kamenetzky L."/>
            <person name="Keane J.A."/>
            <person name="Kiss F."/>
            <person name="Koziol U."/>
            <person name="Lambert O."/>
            <person name="Liu K."/>
            <person name="Luo X."/>
            <person name="Luo Y."/>
            <person name="Macchiaroli N."/>
            <person name="Nichol S."/>
            <person name="Paps J."/>
            <person name="Parkinson J."/>
            <person name="Pouchkina-Stantcheva N."/>
            <person name="Riddiford N."/>
            <person name="Rosenzvit M."/>
            <person name="Salinas G."/>
            <person name="Wasmuth J.D."/>
            <person name="Zamanian M."/>
            <person name="Zheng Y."/>
            <person name="Cai X."/>
            <person name="Soberon X."/>
            <person name="Olson P.D."/>
            <person name="Laclette J.P."/>
            <person name="Brehm K."/>
            <person name="Berriman M."/>
            <person name="Garciarrubio A."/>
            <person name="Bobes R.J."/>
            <person name="Fragoso G."/>
            <person name="Sanchez-Flores A."/>
            <person name="Estrada K."/>
            <person name="Cevallos M.A."/>
            <person name="Morett E."/>
            <person name="Gonzalez V."/>
            <person name="Portillo T."/>
            <person name="Ochoa-Leyva A."/>
            <person name="Jose M.V."/>
            <person name="Sciutto E."/>
            <person name="Landa A."/>
            <person name="Jimenez L."/>
            <person name="Valdes V."/>
            <person name="Carrero J.C."/>
            <person name="Larralde C."/>
            <person name="Morales-Montor J."/>
            <person name="Limon-Lason J."/>
            <person name="Soberon X."/>
            <person name="Laclette J.P."/>
        </authorList>
    </citation>
    <scope>NUCLEOTIDE SEQUENCE [LARGE SCALE GENOMIC DNA]</scope>
</reference>
<evidence type="ECO:0000313" key="8">
    <source>
        <dbReference type="Proteomes" id="UP000017246"/>
    </source>
</evidence>
<reference evidence="7" key="2">
    <citation type="submission" date="2015-11" db="EMBL/GenBank/DDBJ databases">
        <authorList>
            <person name="Zhang Y."/>
            <person name="Guo Z."/>
        </authorList>
    </citation>
    <scope>NUCLEOTIDE SEQUENCE</scope>
</reference>
<dbReference type="STRING" id="6211.A0A068YJK1"/>
<dbReference type="AlphaFoldDB" id="A0A068YJK1"/>
<evidence type="ECO:0000256" key="3">
    <source>
        <dbReference type="ARBA" id="ARBA00023306"/>
    </source>
</evidence>
<evidence type="ECO:0000259" key="6">
    <source>
        <dbReference type="Pfam" id="PF02984"/>
    </source>
</evidence>
<dbReference type="Proteomes" id="UP000017246">
    <property type="component" value="Unassembled WGS sequence"/>
</dbReference>